<dbReference type="PANTHER" id="PTHR31589:SF235">
    <property type="entry name" value="PROTEIN, PUTATIVE (DUF239)-RELATED"/>
    <property type="match status" value="1"/>
</dbReference>
<dbReference type="EMBL" id="JAINDJ010000008">
    <property type="protein sequence ID" value="KAG9440835.1"/>
    <property type="molecule type" value="Genomic_DNA"/>
</dbReference>
<dbReference type="Gene3D" id="3.90.1320.10">
    <property type="entry name" value="Outer-capsid protein sigma 3, large lobe"/>
    <property type="match status" value="1"/>
</dbReference>
<dbReference type="InterPro" id="IPR004314">
    <property type="entry name" value="Neprosin"/>
</dbReference>
<feature type="chain" id="PRO_5043428761" description="Neprosin PEP catalytic domain-containing protein" evidence="1">
    <location>
        <begin position="26"/>
        <end position="380"/>
    </location>
</feature>
<keyword evidence="4" id="KW-1185">Reference proteome</keyword>
<reference evidence="3 4" key="1">
    <citation type="submission" date="2021-07" db="EMBL/GenBank/DDBJ databases">
        <title>The Aristolochia fimbriata genome: insights into angiosperm evolution, floral development and chemical biosynthesis.</title>
        <authorList>
            <person name="Jiao Y."/>
        </authorList>
    </citation>
    <scope>NUCLEOTIDE SEQUENCE [LARGE SCALE GENOMIC DNA]</scope>
    <source>
        <strain evidence="3">IBCAS-2021</strain>
        <tissue evidence="3">Leaf</tissue>
    </source>
</reference>
<dbReference type="Pfam" id="PF14365">
    <property type="entry name" value="Neprosin_AP"/>
    <property type="match status" value="1"/>
</dbReference>
<gene>
    <name evidence="3" type="ORF">H6P81_021000</name>
</gene>
<accession>A0AAV7DW07</accession>
<evidence type="ECO:0000313" key="4">
    <source>
        <dbReference type="Proteomes" id="UP000825729"/>
    </source>
</evidence>
<comment type="caution">
    <text evidence="3">The sequence shown here is derived from an EMBL/GenBank/DDBJ whole genome shotgun (WGS) entry which is preliminary data.</text>
</comment>
<dbReference type="PROSITE" id="PS52045">
    <property type="entry name" value="NEPROSIN_PEP_CD"/>
    <property type="match status" value="1"/>
</dbReference>
<dbReference type="Pfam" id="PF03080">
    <property type="entry name" value="Neprosin"/>
    <property type="match status" value="1"/>
</dbReference>
<feature type="signal peptide" evidence="1">
    <location>
        <begin position="1"/>
        <end position="25"/>
    </location>
</feature>
<dbReference type="Proteomes" id="UP000825729">
    <property type="component" value="Unassembled WGS sequence"/>
</dbReference>
<protein>
    <recommendedName>
        <fullName evidence="2">Neprosin PEP catalytic domain-containing protein</fullName>
    </recommendedName>
</protein>
<evidence type="ECO:0000313" key="3">
    <source>
        <dbReference type="EMBL" id="KAG9440835.1"/>
    </source>
</evidence>
<dbReference type="AlphaFoldDB" id="A0AAV7DW07"/>
<keyword evidence="1" id="KW-0732">Signal</keyword>
<dbReference type="InterPro" id="IPR025521">
    <property type="entry name" value="Neprosin_propep"/>
</dbReference>
<proteinExistence type="predicted"/>
<evidence type="ECO:0000259" key="2">
    <source>
        <dbReference type="PROSITE" id="PS52045"/>
    </source>
</evidence>
<evidence type="ECO:0000256" key="1">
    <source>
        <dbReference type="SAM" id="SignalP"/>
    </source>
</evidence>
<name>A0AAV7DW07_ARIFI</name>
<dbReference type="PANTHER" id="PTHR31589">
    <property type="entry name" value="PROTEIN, PUTATIVE (DUF239)-RELATED-RELATED"/>
    <property type="match status" value="1"/>
</dbReference>
<feature type="domain" description="Neprosin PEP catalytic" evidence="2">
    <location>
        <begin position="151"/>
        <end position="380"/>
    </location>
</feature>
<organism evidence="3 4">
    <name type="scientific">Aristolochia fimbriata</name>
    <name type="common">White veined hardy Dutchman's pipe vine</name>
    <dbReference type="NCBI Taxonomy" id="158543"/>
    <lineage>
        <taxon>Eukaryota</taxon>
        <taxon>Viridiplantae</taxon>
        <taxon>Streptophyta</taxon>
        <taxon>Embryophyta</taxon>
        <taxon>Tracheophyta</taxon>
        <taxon>Spermatophyta</taxon>
        <taxon>Magnoliopsida</taxon>
        <taxon>Magnoliidae</taxon>
        <taxon>Piperales</taxon>
        <taxon>Aristolochiaceae</taxon>
        <taxon>Aristolochia</taxon>
    </lineage>
</organism>
<sequence>MAASLISFQCVMLLCMAMFMVLGHGSSLSRNEHLEMKKLLQSLNKPAVKSIKYANGDIFDCIDIYKQPAFDHPLMKNYTIPKIPTSPPRGRINNAYASFNGSSVVRLQDGGCPDGTVPIRRVQMEDIRRAGSISNFGKKHGIHGPSSGGSINGLPGNHHWTKIDTKAGQFYGTQASFNVWKPEVRSLDHSSSSKLWVVAADQSELNTIEAGWTVDGRLYGDLEPRFFIYWTSDGYRNTGCFNTLCSGFVSVHKQVPIGAAISPVSKEGGDQFTVVISVWKDQREWWLYINDEVVGFWPQQFFNHLNTKADKLMWGGEVSSPNDGDLPPMGSGLNPTEHNFYAYKRACYTLVTFSSSMAITSSRSALLTSINLMTGRSASH</sequence>
<dbReference type="InterPro" id="IPR053168">
    <property type="entry name" value="Glutamic_endopeptidase"/>
</dbReference>